<reference evidence="2" key="1">
    <citation type="submission" date="2018-06" db="EMBL/GenBank/DDBJ databases">
        <authorList>
            <person name="Zhirakovskaya E."/>
        </authorList>
    </citation>
    <scope>NUCLEOTIDE SEQUENCE</scope>
</reference>
<dbReference type="InterPro" id="IPR052539">
    <property type="entry name" value="MGD_biosynthesis_adapter"/>
</dbReference>
<dbReference type="EC" id="2.10.1.1" evidence="2"/>
<name>A0A3B1A8M3_9ZZZZ</name>
<dbReference type="CDD" id="cd03116">
    <property type="entry name" value="MobB"/>
    <property type="match status" value="1"/>
</dbReference>
<evidence type="ECO:0000313" key="2">
    <source>
        <dbReference type="EMBL" id="VAW94559.1"/>
    </source>
</evidence>
<accession>A0A3B1A8M3</accession>
<dbReference type="PANTHER" id="PTHR40072">
    <property type="entry name" value="MOLYBDOPTERIN-GUANINE DINUCLEOTIDE BIOSYNTHESIS ADAPTER PROTEIN-RELATED"/>
    <property type="match status" value="1"/>
</dbReference>
<dbReference type="NCBIfam" id="TIGR00176">
    <property type="entry name" value="mobB"/>
    <property type="match status" value="1"/>
</dbReference>
<dbReference type="InterPro" id="IPR004435">
    <property type="entry name" value="MobB_dom"/>
</dbReference>
<gene>
    <name evidence="2" type="ORF">MNBD_GAMMA23-2311</name>
</gene>
<proteinExistence type="predicted"/>
<dbReference type="InterPro" id="IPR027417">
    <property type="entry name" value="P-loop_NTPase"/>
</dbReference>
<dbReference type="FunFam" id="3.40.50.300:FF:000920">
    <property type="entry name" value="Molybdopterin-guanine dinucleotide biosynthesis protein B"/>
    <property type="match status" value="1"/>
</dbReference>
<evidence type="ECO:0000259" key="1">
    <source>
        <dbReference type="Pfam" id="PF03205"/>
    </source>
</evidence>
<dbReference type="PANTHER" id="PTHR40072:SF1">
    <property type="entry name" value="MOLYBDOPTERIN-GUANINE DINUCLEOTIDE BIOSYNTHESIS ADAPTER PROTEIN"/>
    <property type="match status" value="1"/>
</dbReference>
<dbReference type="GO" id="GO:0006777">
    <property type="term" value="P:Mo-molybdopterin cofactor biosynthetic process"/>
    <property type="evidence" value="ECO:0007669"/>
    <property type="project" value="InterPro"/>
</dbReference>
<dbReference type="GO" id="GO:0061599">
    <property type="term" value="F:molybdopterin molybdotransferase activity"/>
    <property type="evidence" value="ECO:0007669"/>
    <property type="project" value="UniProtKB-EC"/>
</dbReference>
<dbReference type="SUPFAM" id="SSF52540">
    <property type="entry name" value="P-loop containing nucleoside triphosphate hydrolases"/>
    <property type="match status" value="1"/>
</dbReference>
<dbReference type="GO" id="GO:0005525">
    <property type="term" value="F:GTP binding"/>
    <property type="evidence" value="ECO:0007669"/>
    <property type="project" value="InterPro"/>
</dbReference>
<dbReference type="AlphaFoldDB" id="A0A3B1A8M3"/>
<dbReference type="Gene3D" id="3.40.50.300">
    <property type="entry name" value="P-loop containing nucleotide triphosphate hydrolases"/>
    <property type="match status" value="1"/>
</dbReference>
<protein>
    <submittedName>
        <fullName evidence="2">Molybdopterin-guanine dinucleotide biosynthesis protein MobB / Molybdopterin molybdenumtransferase</fullName>
        <ecNumber evidence="2">2.10.1.1</ecNumber>
    </submittedName>
</protein>
<dbReference type="Pfam" id="PF03205">
    <property type="entry name" value="MobB"/>
    <property type="match status" value="1"/>
</dbReference>
<sequence>MTKTIPLLGFVAYSGTGKTTLLEKIIPLLNEKQIQVGLIKHAHHNFDIDIPGKDSYRLRKAGAQQVLIASNTRQALIIENQNIEKEPDLDQCLKSLQTDKLDLILVEGFKHAAYPKIEINRSDHPQPFIYPDDSNVIAVISDIELTLPKKLPSLNMNNPDEIIAFILSYIKAFK</sequence>
<feature type="domain" description="Molybdopterin-guanine dinucleotide biosynthesis protein B (MobB)" evidence="1">
    <location>
        <begin position="8"/>
        <end position="142"/>
    </location>
</feature>
<organism evidence="2">
    <name type="scientific">hydrothermal vent metagenome</name>
    <dbReference type="NCBI Taxonomy" id="652676"/>
    <lineage>
        <taxon>unclassified sequences</taxon>
        <taxon>metagenomes</taxon>
        <taxon>ecological metagenomes</taxon>
    </lineage>
</organism>
<dbReference type="EMBL" id="UOFT01000039">
    <property type="protein sequence ID" value="VAW94559.1"/>
    <property type="molecule type" value="Genomic_DNA"/>
</dbReference>
<keyword evidence="2" id="KW-0808">Transferase</keyword>